<dbReference type="GO" id="GO:0005737">
    <property type="term" value="C:cytoplasm"/>
    <property type="evidence" value="ECO:0007669"/>
    <property type="project" value="UniProtKB-SubCell"/>
</dbReference>
<feature type="domain" description="Methionyl/Valyl/Leucyl/Isoleucyl-tRNA synthetase anticodon-binding" evidence="14">
    <location>
        <begin position="702"/>
        <end position="853"/>
    </location>
</feature>
<evidence type="ECO:0000256" key="7">
    <source>
        <dbReference type="ARBA" id="ARBA00022840"/>
    </source>
</evidence>
<keyword evidence="3 12" id="KW-0436">Ligase</keyword>
<dbReference type="FunFam" id="3.40.50.620:FF:000075">
    <property type="entry name" value="Isoleucine--tRNA ligase"/>
    <property type="match status" value="1"/>
</dbReference>
<keyword evidence="4 12" id="KW-0479">Metal-binding</keyword>
<dbReference type="CDD" id="cd07961">
    <property type="entry name" value="Anticodon_Ia_Ile_ABEc"/>
    <property type="match status" value="1"/>
</dbReference>
<dbReference type="GO" id="GO:0006428">
    <property type="term" value="P:isoleucyl-tRNA aminoacylation"/>
    <property type="evidence" value="ECO:0007669"/>
    <property type="project" value="UniProtKB-UniRule"/>
</dbReference>
<evidence type="ECO:0000256" key="3">
    <source>
        <dbReference type="ARBA" id="ARBA00022598"/>
    </source>
</evidence>
<dbReference type="Pfam" id="PF19302">
    <property type="entry name" value="DUF5915"/>
    <property type="match status" value="1"/>
</dbReference>
<dbReference type="PANTHER" id="PTHR42780:SF1">
    <property type="entry name" value="ISOLEUCINE--TRNA LIGASE, CYTOPLASMIC"/>
    <property type="match status" value="1"/>
</dbReference>
<keyword evidence="16" id="KW-1185">Reference proteome</keyword>
<evidence type="ECO:0000259" key="13">
    <source>
        <dbReference type="Pfam" id="PF00133"/>
    </source>
</evidence>
<evidence type="ECO:0000256" key="4">
    <source>
        <dbReference type="ARBA" id="ARBA00022723"/>
    </source>
</evidence>
<gene>
    <name evidence="12" type="primary">ileS</name>
    <name evidence="15" type="ORF">SAMN05428998_106171</name>
</gene>
<feature type="domain" description="Aminoacyl-tRNA synthetase class Ia" evidence="13">
    <location>
        <begin position="26"/>
        <end position="648"/>
    </location>
</feature>
<proteinExistence type="inferred from homology"/>
<keyword evidence="6 12" id="KW-0862">Zinc</keyword>
<keyword evidence="5 12" id="KW-0547">Nucleotide-binding</keyword>
<dbReference type="CDD" id="cd00818">
    <property type="entry name" value="IleRS_core"/>
    <property type="match status" value="1"/>
</dbReference>
<dbReference type="Gene3D" id="3.40.50.620">
    <property type="entry name" value="HUPs"/>
    <property type="match status" value="2"/>
</dbReference>
<evidence type="ECO:0000256" key="1">
    <source>
        <dbReference type="ARBA" id="ARBA00007078"/>
    </source>
</evidence>
<evidence type="ECO:0000256" key="12">
    <source>
        <dbReference type="HAMAP-Rule" id="MF_02003"/>
    </source>
</evidence>
<dbReference type="GO" id="GO:0000049">
    <property type="term" value="F:tRNA binding"/>
    <property type="evidence" value="ECO:0007669"/>
    <property type="project" value="InterPro"/>
</dbReference>
<comment type="domain">
    <text evidence="12">IleRS has two distinct active sites: one for aminoacylation and one for editing. The misactivated valine is translocated from the active site to the editing site, which sterically excludes the correctly activated isoleucine. The single editing site contains two valyl binding pockets, one specific for each substrate (Val-AMP or Val-tRNA(Ile)).</text>
</comment>
<dbReference type="PANTHER" id="PTHR42780">
    <property type="entry name" value="SOLEUCYL-TRNA SYNTHETASE"/>
    <property type="match status" value="1"/>
</dbReference>
<evidence type="ECO:0000256" key="5">
    <source>
        <dbReference type="ARBA" id="ARBA00022741"/>
    </source>
</evidence>
<dbReference type="HAMAP" id="MF_02003">
    <property type="entry name" value="Ile_tRNA_synth_type2"/>
    <property type="match status" value="1"/>
</dbReference>
<evidence type="ECO:0000256" key="8">
    <source>
        <dbReference type="ARBA" id="ARBA00022917"/>
    </source>
</evidence>
<dbReference type="InterPro" id="IPR023586">
    <property type="entry name" value="Ile-tRNA-ligase_type2"/>
</dbReference>
<keyword evidence="7 12" id="KW-0067">ATP-binding</keyword>
<dbReference type="EC" id="6.1.1.5" evidence="12"/>
<dbReference type="InterPro" id="IPR033709">
    <property type="entry name" value="Anticodon_Ile_ABEc"/>
</dbReference>
<name>A0A1Y6BSC8_9PROT</name>
<dbReference type="AlphaFoldDB" id="A0A1Y6BSC8"/>
<dbReference type="InterPro" id="IPR002300">
    <property type="entry name" value="aa-tRNA-synth_Ia"/>
</dbReference>
<dbReference type="GO" id="GO:0004822">
    <property type="term" value="F:isoleucine-tRNA ligase activity"/>
    <property type="evidence" value="ECO:0007669"/>
    <property type="project" value="UniProtKB-UniRule"/>
</dbReference>
<dbReference type="SUPFAM" id="SSF52374">
    <property type="entry name" value="Nucleotidylyl transferase"/>
    <property type="match status" value="1"/>
</dbReference>
<dbReference type="PRINTS" id="PR00984">
    <property type="entry name" value="TRNASYNTHILE"/>
</dbReference>
<evidence type="ECO:0000256" key="6">
    <source>
        <dbReference type="ARBA" id="ARBA00022833"/>
    </source>
</evidence>
<reference evidence="15 16" key="1">
    <citation type="submission" date="2017-04" db="EMBL/GenBank/DDBJ databases">
        <authorList>
            <person name="Afonso C.L."/>
            <person name="Miller P.J."/>
            <person name="Scott M.A."/>
            <person name="Spackman E."/>
            <person name="Goraichik I."/>
            <person name="Dimitrov K.M."/>
            <person name="Suarez D.L."/>
            <person name="Swayne D.E."/>
        </authorList>
    </citation>
    <scope>NUCLEOTIDE SEQUENCE [LARGE SCALE GENOMIC DNA]</scope>
    <source>
        <strain evidence="15 16">USBA 355</strain>
    </source>
</reference>
<comment type="similarity">
    <text evidence="1 12">Belongs to the class-I aminoacyl-tRNA synthetase family. IleS type 2 subfamily.</text>
</comment>
<dbReference type="InterPro" id="IPR002301">
    <property type="entry name" value="Ile-tRNA-ligase"/>
</dbReference>
<dbReference type="NCBIfam" id="TIGR00392">
    <property type="entry name" value="ileS"/>
    <property type="match status" value="1"/>
</dbReference>
<dbReference type="Pfam" id="PF00133">
    <property type="entry name" value="tRNA-synt_1"/>
    <property type="match status" value="1"/>
</dbReference>
<dbReference type="InterPro" id="IPR009008">
    <property type="entry name" value="Val/Leu/Ile-tRNA-synth_edit"/>
</dbReference>
<dbReference type="InterPro" id="IPR009080">
    <property type="entry name" value="tRNAsynth_Ia_anticodon-bd"/>
</dbReference>
<dbReference type="InterPro" id="IPR014729">
    <property type="entry name" value="Rossmann-like_a/b/a_fold"/>
</dbReference>
<comment type="catalytic activity">
    <reaction evidence="11 12">
        <text>tRNA(Ile) + L-isoleucine + ATP = L-isoleucyl-tRNA(Ile) + AMP + diphosphate</text>
        <dbReference type="Rhea" id="RHEA:11060"/>
        <dbReference type="Rhea" id="RHEA-COMP:9666"/>
        <dbReference type="Rhea" id="RHEA-COMP:9695"/>
        <dbReference type="ChEBI" id="CHEBI:30616"/>
        <dbReference type="ChEBI" id="CHEBI:33019"/>
        <dbReference type="ChEBI" id="CHEBI:58045"/>
        <dbReference type="ChEBI" id="CHEBI:78442"/>
        <dbReference type="ChEBI" id="CHEBI:78528"/>
        <dbReference type="ChEBI" id="CHEBI:456215"/>
        <dbReference type="EC" id="6.1.1.5"/>
    </reaction>
</comment>
<keyword evidence="8 12" id="KW-0648">Protein biosynthesis</keyword>
<evidence type="ECO:0000259" key="14">
    <source>
        <dbReference type="Pfam" id="PF08264"/>
    </source>
</evidence>
<feature type="short sequence motif" description="'KMSKS' region" evidence="12">
    <location>
        <begin position="615"/>
        <end position="619"/>
    </location>
</feature>
<evidence type="ECO:0000313" key="16">
    <source>
        <dbReference type="Proteomes" id="UP000192917"/>
    </source>
</evidence>
<keyword evidence="9 12" id="KW-0030">Aminoacyl-tRNA synthetase</keyword>
<dbReference type="InterPro" id="IPR001412">
    <property type="entry name" value="aa-tRNA-synth_I_CS"/>
</dbReference>
<evidence type="ECO:0000256" key="11">
    <source>
        <dbReference type="ARBA" id="ARBA00048359"/>
    </source>
</evidence>
<protein>
    <recommendedName>
        <fullName evidence="12">Isoleucine--tRNA ligase</fullName>
        <ecNumber evidence="12">6.1.1.5</ecNumber>
    </recommendedName>
    <alternativeName>
        <fullName evidence="12">Isoleucyl-tRNA synthetase</fullName>
        <shortName evidence="12">IleRS</shortName>
    </alternativeName>
</protein>
<comment type="cofactor">
    <cofactor evidence="12">
        <name>Zn(2+)</name>
        <dbReference type="ChEBI" id="CHEBI:29105"/>
    </cofactor>
</comment>
<evidence type="ECO:0000256" key="10">
    <source>
        <dbReference type="ARBA" id="ARBA00025217"/>
    </source>
</evidence>
<evidence type="ECO:0000256" key="2">
    <source>
        <dbReference type="ARBA" id="ARBA00022490"/>
    </source>
</evidence>
<dbReference type="SUPFAM" id="SSF50677">
    <property type="entry name" value="ValRS/IleRS/LeuRS editing domain"/>
    <property type="match status" value="1"/>
</dbReference>
<comment type="function">
    <text evidence="10 12">Catalyzes the attachment of isoleucine to tRNA(Ile). As IleRS can inadvertently accommodate and process structurally similar amino acids such as valine, to avoid such errors it has two additional distinct tRNA(Ile)-dependent editing activities. One activity is designated as 'pretransfer' editing and involves the hydrolysis of activated Val-AMP. The other activity is designated 'posttransfer' editing and involves deacylation of mischarged Val-tRNA(Ile).</text>
</comment>
<dbReference type="SUPFAM" id="SSF47323">
    <property type="entry name" value="Anticodon-binding domain of a subclass of class I aminoacyl-tRNA synthetases"/>
    <property type="match status" value="1"/>
</dbReference>
<dbReference type="InterPro" id="IPR013155">
    <property type="entry name" value="M/V/L/I-tRNA-synth_anticd-bd"/>
</dbReference>
<keyword evidence="2 12" id="KW-0963">Cytoplasm</keyword>
<dbReference type="GO" id="GO:0002161">
    <property type="term" value="F:aminoacyl-tRNA deacylase activity"/>
    <property type="evidence" value="ECO:0007669"/>
    <property type="project" value="InterPro"/>
</dbReference>
<dbReference type="Pfam" id="PF08264">
    <property type="entry name" value="Anticodon_1"/>
    <property type="match status" value="1"/>
</dbReference>
<comment type="subcellular location">
    <subcellularLocation>
        <location evidence="12">Cytoplasm</location>
    </subcellularLocation>
</comment>
<dbReference type="Gene3D" id="1.10.730.10">
    <property type="entry name" value="Isoleucyl-tRNA Synthetase, Domain 1"/>
    <property type="match status" value="1"/>
</dbReference>
<organism evidence="15 16">
    <name type="scientific">Tistlia consotensis USBA 355</name>
    <dbReference type="NCBI Taxonomy" id="560819"/>
    <lineage>
        <taxon>Bacteria</taxon>
        <taxon>Pseudomonadati</taxon>
        <taxon>Pseudomonadota</taxon>
        <taxon>Alphaproteobacteria</taxon>
        <taxon>Rhodospirillales</taxon>
        <taxon>Rhodovibrionaceae</taxon>
        <taxon>Tistlia</taxon>
    </lineage>
</organism>
<dbReference type="RefSeq" id="WP_085122649.1">
    <property type="nucleotide sequence ID" value="NZ_FWZX01000006.1"/>
</dbReference>
<feature type="binding site" evidence="12">
    <location>
        <position position="618"/>
    </location>
    <ligand>
        <name>ATP</name>
        <dbReference type="ChEBI" id="CHEBI:30616"/>
    </ligand>
</feature>
<dbReference type="Gene3D" id="3.90.740.10">
    <property type="entry name" value="Valyl/Leucyl/Isoleucyl-tRNA synthetase, editing domain"/>
    <property type="match status" value="1"/>
</dbReference>
<dbReference type="GO" id="GO:0005524">
    <property type="term" value="F:ATP binding"/>
    <property type="evidence" value="ECO:0007669"/>
    <property type="project" value="UniProtKB-UniRule"/>
</dbReference>
<dbReference type="Proteomes" id="UP000192917">
    <property type="component" value="Unassembled WGS sequence"/>
</dbReference>
<accession>A0A1Y6BSC8</accession>
<dbReference type="STRING" id="560819.SAMN05428998_106171"/>
<sequence length="1061" mass="120146">MRDDGAAPPYPEVESSPSFPAIETEILAYWEQERIFERSVEERPAKVDGASNEFVFYDGPPFANGLPHYGHLVTGFVKDIVPRYRTMRGRRVERRFGWDCHGLPAELTSEKELGISGRQEILKYGIAEFNAHCRVSVMRFTEEWRDYVTREGRWVDFENDYKTMNLSFMESVIWGFKQLYDKGWVYEGYRVVPYSWAVQTPLSISETRLDNSYRERQDPALTVGFLLEPAAGETVPTRLLAWTTTPWTLPSNLALAVGPELDYAIVEKDGERLILGAAALERYAKELGDWTQVATVKGSELAGRRYEPLFPYFKDTPNAFVVLAADFVEVTEGTGCVHIAPGFGEDDLDLARAHDIPLVVPVDEAGNFTAEVPDYQGLNVIEANKDVIRDLKARGVVLRHETYLHNYPHCWRTDTPLIYKAIHAWYVTVTAFRDRMVELNKEIVWTPAHVRDGLFGNWLENARDWNVSRNRFWGCPIPVWKSDDPRYPRIDVYGSLDEIERDFGVRPTDLHRPMIDELTRPNPDDPTGKSTMRRVTEVLDVWFDSGSMPFAQLHYPFENKERFEANFPADFIVEYVAQTRGWFYTLMVLSTALFDRAPFRNCVCHGVVLDENKQKLSKRLKNYPDPTEVFETYGADALRWYMVSSPLMHGGDLAMPQDGRGIAQALRQAIIPIWNAYYFFTLYANIDGYRARERADQTGVLDRYVLAKTRELVEQLQDRLEVNDLPGAYAVVPGYIDALNNWYIRRSRGRFWREEATGSAGGDGADKRDAYDTLHTVLTTFCRAMAPLLPFLTERIYRNLTGADSVHLADWPDAEALPAERALVAEMDRVREICAAVMALREGKSLRTRLPLKRLTVAHPEAARLEPYRSVIAEEVNVKEVAFSADPAAMGRQELKVNPQIGRRIGGKMKEVMAASRSGDWSPAAGGKVAIAGIELDPEDYTLRVVAGEGLDSEGFDGGDGIVVLDTRVYEELKREGWARDFVRLVQQTRKEAGLAVTDRIRLAAELPEEVAAAIAEHGEHVCRETLAVELRLNQGPLAGFTMPHKLEGKGVQVSVEKTAA</sequence>
<feature type="short sequence motif" description="'HIGH' region" evidence="12">
    <location>
        <begin position="61"/>
        <end position="71"/>
    </location>
</feature>
<evidence type="ECO:0000256" key="9">
    <source>
        <dbReference type="ARBA" id="ARBA00023146"/>
    </source>
</evidence>
<dbReference type="PROSITE" id="PS00178">
    <property type="entry name" value="AA_TRNA_LIGASE_I"/>
    <property type="match status" value="1"/>
</dbReference>
<comment type="subunit">
    <text evidence="12">Monomer.</text>
</comment>
<dbReference type="EMBL" id="FWZX01000006">
    <property type="protein sequence ID" value="SMF18578.1"/>
    <property type="molecule type" value="Genomic_DNA"/>
</dbReference>
<evidence type="ECO:0000313" key="15">
    <source>
        <dbReference type="EMBL" id="SMF18578.1"/>
    </source>
</evidence>
<dbReference type="GO" id="GO:0008270">
    <property type="term" value="F:zinc ion binding"/>
    <property type="evidence" value="ECO:0007669"/>
    <property type="project" value="UniProtKB-UniRule"/>
</dbReference>